<dbReference type="STRING" id="4537.A0A0E0MD74"/>
<proteinExistence type="predicted"/>
<evidence type="ECO:0000313" key="4">
    <source>
        <dbReference type="Proteomes" id="UP000026962"/>
    </source>
</evidence>
<reference evidence="3" key="1">
    <citation type="submission" date="2015-04" db="UniProtKB">
        <authorList>
            <consortium name="EnsemblPlants"/>
        </authorList>
    </citation>
    <scope>IDENTIFICATION</scope>
</reference>
<dbReference type="AlphaFoldDB" id="A0A0E0MD74"/>
<keyword evidence="1" id="KW-0472">Membrane</keyword>
<dbReference type="InterPro" id="IPR026961">
    <property type="entry name" value="PGG_dom"/>
</dbReference>
<feature type="domain" description="PGG" evidence="2">
    <location>
        <begin position="17"/>
        <end position="86"/>
    </location>
</feature>
<protein>
    <recommendedName>
        <fullName evidence="2">PGG domain-containing protein</fullName>
    </recommendedName>
</protein>
<keyword evidence="4" id="KW-1185">Reference proteome</keyword>
<dbReference type="HOGENOM" id="CLU_1613480_0_0_1"/>
<name>A0A0E0MD74_ORYPU</name>
<evidence type="ECO:0000256" key="1">
    <source>
        <dbReference type="SAM" id="Phobius"/>
    </source>
</evidence>
<dbReference type="EnsemblPlants" id="OPUNC11G04910.1">
    <property type="protein sequence ID" value="OPUNC11G04910.1"/>
    <property type="gene ID" value="OPUNC11G04910"/>
</dbReference>
<keyword evidence="1" id="KW-1133">Transmembrane helix</keyword>
<keyword evidence="1" id="KW-0812">Transmembrane</keyword>
<organism evidence="3">
    <name type="scientific">Oryza punctata</name>
    <name type="common">Red rice</name>
    <dbReference type="NCBI Taxonomy" id="4537"/>
    <lineage>
        <taxon>Eukaryota</taxon>
        <taxon>Viridiplantae</taxon>
        <taxon>Streptophyta</taxon>
        <taxon>Embryophyta</taxon>
        <taxon>Tracheophyta</taxon>
        <taxon>Spermatophyta</taxon>
        <taxon>Magnoliopsida</taxon>
        <taxon>Liliopsida</taxon>
        <taxon>Poales</taxon>
        <taxon>Poaceae</taxon>
        <taxon>BOP clade</taxon>
        <taxon>Oryzoideae</taxon>
        <taxon>Oryzeae</taxon>
        <taxon>Oryzinae</taxon>
        <taxon>Oryza</taxon>
    </lineage>
</organism>
<accession>A0A0E0MD74</accession>
<feature type="transmembrane region" description="Helical" evidence="1">
    <location>
        <begin position="32"/>
        <end position="52"/>
    </location>
</feature>
<dbReference type="Gramene" id="OPUNC11G04910.1">
    <property type="protein sequence ID" value="OPUNC11G04910.1"/>
    <property type="gene ID" value="OPUNC11G04910"/>
</dbReference>
<evidence type="ECO:0000259" key="2">
    <source>
        <dbReference type="Pfam" id="PF13962"/>
    </source>
</evidence>
<dbReference type="Proteomes" id="UP000026962">
    <property type="component" value="Chromosome 11"/>
</dbReference>
<reference evidence="3" key="2">
    <citation type="submission" date="2018-05" db="EMBL/GenBank/DDBJ databases">
        <title>OpunRS2 (Oryza punctata Reference Sequence Version 2).</title>
        <authorList>
            <person name="Zhang J."/>
            <person name="Kudrna D."/>
            <person name="Lee S."/>
            <person name="Talag J."/>
            <person name="Welchert J."/>
            <person name="Wing R.A."/>
        </authorList>
    </citation>
    <scope>NUCLEOTIDE SEQUENCE [LARGE SCALE GENOMIC DNA]</scope>
</reference>
<sequence>MMPMANDDAQHAQWVWNNGMGNLEGASSFKCFTVFDNIVVTTSVVAVILLVYRKASRSIGLWKSFMVVLHCIWVSHVNLIVAFYSTFRAMIISNSSPFKQEMHRKLPIDGGVPSSPRHSQELSPAVDRFVYLAQGELEQGIVIPVGIEFGAIHQRPRVVHCLRQP</sequence>
<dbReference type="Pfam" id="PF13962">
    <property type="entry name" value="PGG"/>
    <property type="match status" value="1"/>
</dbReference>
<evidence type="ECO:0000313" key="3">
    <source>
        <dbReference type="EnsemblPlants" id="OPUNC11G04910.1"/>
    </source>
</evidence>
<feature type="transmembrane region" description="Helical" evidence="1">
    <location>
        <begin position="64"/>
        <end position="87"/>
    </location>
</feature>